<organism evidence="18">
    <name type="scientific">Musca domestica</name>
    <name type="common">House fly</name>
    <dbReference type="NCBI Taxonomy" id="7370"/>
    <lineage>
        <taxon>Eukaryota</taxon>
        <taxon>Metazoa</taxon>
        <taxon>Ecdysozoa</taxon>
        <taxon>Arthropoda</taxon>
        <taxon>Hexapoda</taxon>
        <taxon>Insecta</taxon>
        <taxon>Pterygota</taxon>
        <taxon>Neoptera</taxon>
        <taxon>Endopterygota</taxon>
        <taxon>Diptera</taxon>
        <taxon>Brachycera</taxon>
        <taxon>Muscomorpha</taxon>
        <taxon>Muscoidea</taxon>
        <taxon>Muscidae</taxon>
        <taxon>Musca</taxon>
    </lineage>
</organism>
<evidence type="ECO:0000256" key="16">
    <source>
        <dbReference type="SAM" id="MobiDB-lite"/>
    </source>
</evidence>
<dbReference type="PRINTS" id="PR00380">
    <property type="entry name" value="KINESINHEAVY"/>
</dbReference>
<evidence type="ECO:0000256" key="14">
    <source>
        <dbReference type="PROSITE-ProRule" id="PRU00283"/>
    </source>
</evidence>
<keyword evidence="7" id="KW-0498">Mitosis</keyword>
<dbReference type="InterPro" id="IPR019821">
    <property type="entry name" value="Kinesin_motor_CS"/>
</dbReference>
<dbReference type="InterPro" id="IPR047149">
    <property type="entry name" value="KIF11-like"/>
</dbReference>
<dbReference type="VEuPathDB" id="VectorBase:MDOA013781"/>
<dbReference type="GO" id="GO:0008017">
    <property type="term" value="F:microtubule binding"/>
    <property type="evidence" value="ECO:0007669"/>
    <property type="project" value="InterPro"/>
</dbReference>
<dbReference type="GO" id="GO:0005524">
    <property type="term" value="F:ATP binding"/>
    <property type="evidence" value="ECO:0007669"/>
    <property type="project" value="UniProtKB-UniRule"/>
</dbReference>
<evidence type="ECO:0000256" key="8">
    <source>
        <dbReference type="ARBA" id="ARBA00022840"/>
    </source>
</evidence>
<feature type="coiled-coil region" evidence="15">
    <location>
        <begin position="372"/>
        <end position="450"/>
    </location>
</feature>
<dbReference type="VEuPathDB" id="VectorBase:MDOMA2_002948"/>
<protein>
    <recommendedName>
        <fullName evidence="17">Kinesin motor domain-containing protein</fullName>
    </recommendedName>
</protein>
<keyword evidence="9 15" id="KW-0175">Coiled coil</keyword>
<dbReference type="GO" id="GO:0051231">
    <property type="term" value="P:spindle elongation"/>
    <property type="evidence" value="ECO:0007669"/>
    <property type="project" value="TreeGrafter"/>
</dbReference>
<evidence type="ECO:0000256" key="2">
    <source>
        <dbReference type="ARBA" id="ARBA00022490"/>
    </source>
</evidence>
<evidence type="ECO:0000256" key="9">
    <source>
        <dbReference type="ARBA" id="ARBA00023054"/>
    </source>
</evidence>
<dbReference type="GO" id="GO:0090307">
    <property type="term" value="P:mitotic spindle assembly"/>
    <property type="evidence" value="ECO:0007669"/>
    <property type="project" value="TreeGrafter"/>
</dbReference>
<dbReference type="GO" id="GO:0008574">
    <property type="term" value="F:plus-end-directed microtubule motor activity"/>
    <property type="evidence" value="ECO:0007669"/>
    <property type="project" value="TreeGrafter"/>
</dbReference>
<comment type="similarity">
    <text evidence="13">Belongs to the TRAFAC class myosin-kinesin ATPase superfamily. Kinesin family. KIN-5/BimC subfamily.</text>
</comment>
<evidence type="ECO:0000256" key="15">
    <source>
        <dbReference type="SAM" id="Coils"/>
    </source>
</evidence>
<evidence type="ECO:0000256" key="12">
    <source>
        <dbReference type="ARBA" id="ARBA00023306"/>
    </source>
</evidence>
<dbReference type="InterPro" id="IPR027417">
    <property type="entry name" value="P-loop_NTPase"/>
</dbReference>
<dbReference type="OrthoDB" id="3176171at2759"/>
<feature type="compositionally biased region" description="Polar residues" evidence="16">
    <location>
        <begin position="1014"/>
        <end position="1043"/>
    </location>
</feature>
<feature type="domain" description="Kinesin motor" evidence="17">
    <location>
        <begin position="26"/>
        <end position="363"/>
    </location>
</feature>
<evidence type="ECO:0000313" key="18">
    <source>
        <dbReference type="EnsemblMetazoa" id="MDOA013781-PA"/>
    </source>
</evidence>
<feature type="region of interest" description="Disordered" evidence="16">
    <location>
        <begin position="1011"/>
        <end position="1069"/>
    </location>
</feature>
<reference evidence="18" key="1">
    <citation type="submission" date="2020-05" db="UniProtKB">
        <authorList>
            <consortium name="EnsemblMetazoa"/>
        </authorList>
    </citation>
    <scope>IDENTIFICATION</scope>
    <source>
        <strain evidence="18">Aabys</strain>
    </source>
</reference>
<evidence type="ECO:0000259" key="17">
    <source>
        <dbReference type="PROSITE" id="PS50067"/>
    </source>
</evidence>
<dbReference type="STRING" id="7370.A0A1I8NCE9"/>
<feature type="compositionally biased region" description="Polar residues" evidence="16">
    <location>
        <begin position="1"/>
        <end position="21"/>
    </location>
</feature>
<keyword evidence="12" id="KW-0131">Cell cycle</keyword>
<evidence type="ECO:0000256" key="11">
    <source>
        <dbReference type="ARBA" id="ARBA00023212"/>
    </source>
</evidence>
<dbReference type="Pfam" id="PF00225">
    <property type="entry name" value="Kinesin"/>
    <property type="match status" value="1"/>
</dbReference>
<evidence type="ECO:0000256" key="4">
    <source>
        <dbReference type="ARBA" id="ARBA00022618"/>
    </source>
</evidence>
<keyword evidence="4" id="KW-0132">Cell division</keyword>
<dbReference type="InterPro" id="IPR001752">
    <property type="entry name" value="Kinesin_motor_dom"/>
</dbReference>
<dbReference type="CDD" id="cd01364">
    <property type="entry name" value="KISc_BimC_Eg5"/>
    <property type="match status" value="1"/>
</dbReference>
<dbReference type="SUPFAM" id="SSF52540">
    <property type="entry name" value="P-loop containing nucleoside triphosphate hydrolases"/>
    <property type="match status" value="1"/>
</dbReference>
<dbReference type="RefSeq" id="XP_005188525.3">
    <property type="nucleotide sequence ID" value="XM_005188468.4"/>
</dbReference>
<dbReference type="Gene3D" id="3.40.850.10">
    <property type="entry name" value="Kinesin motor domain"/>
    <property type="match status" value="1"/>
</dbReference>
<keyword evidence="11" id="KW-0206">Cytoskeleton</keyword>
<evidence type="ECO:0000256" key="10">
    <source>
        <dbReference type="ARBA" id="ARBA00023175"/>
    </source>
</evidence>
<dbReference type="InterPro" id="IPR047241">
    <property type="entry name" value="KIF11-like_kin_motor_dom"/>
</dbReference>
<feature type="coiled-coil region" evidence="15">
    <location>
        <begin position="672"/>
        <end position="752"/>
    </location>
</feature>
<dbReference type="GO" id="GO:0005876">
    <property type="term" value="C:spindle microtubule"/>
    <property type="evidence" value="ECO:0007669"/>
    <property type="project" value="TreeGrafter"/>
</dbReference>
<evidence type="ECO:0000256" key="5">
    <source>
        <dbReference type="ARBA" id="ARBA00022701"/>
    </source>
</evidence>
<dbReference type="GO" id="GO:0000922">
    <property type="term" value="C:spindle pole"/>
    <property type="evidence" value="ECO:0007669"/>
    <property type="project" value="UniProtKB-SubCell"/>
</dbReference>
<dbReference type="InterPro" id="IPR036961">
    <property type="entry name" value="Kinesin_motor_dom_sf"/>
</dbReference>
<dbReference type="EnsemblMetazoa" id="MDOA013781-RA">
    <property type="protein sequence ID" value="MDOA013781-PA"/>
    <property type="gene ID" value="MDOA013781"/>
</dbReference>
<keyword evidence="6 14" id="KW-0547">Nucleotide-binding</keyword>
<dbReference type="GO" id="GO:0005634">
    <property type="term" value="C:nucleus"/>
    <property type="evidence" value="ECO:0007669"/>
    <property type="project" value="TreeGrafter"/>
</dbReference>
<name>A0A1I8NCE9_MUSDO</name>
<evidence type="ECO:0000256" key="6">
    <source>
        <dbReference type="ARBA" id="ARBA00022741"/>
    </source>
</evidence>
<dbReference type="Pfam" id="PF13931">
    <property type="entry name" value="Microtub_bind"/>
    <property type="match status" value="1"/>
</dbReference>
<comment type="subcellular location">
    <subcellularLocation>
        <location evidence="1">Cytoplasm</location>
        <location evidence="1">Cytoskeleton</location>
        <location evidence="1">Spindle pole</location>
    </subcellularLocation>
</comment>
<dbReference type="InterPro" id="IPR025901">
    <property type="entry name" value="Kinesin-assoc_MT-bd_dom"/>
</dbReference>
<keyword evidence="3" id="KW-0597">Phosphoprotein</keyword>
<feature type="region of interest" description="Disordered" evidence="16">
    <location>
        <begin position="1"/>
        <end position="25"/>
    </location>
</feature>
<dbReference type="GO" id="GO:0051301">
    <property type="term" value="P:cell division"/>
    <property type="evidence" value="ECO:0007669"/>
    <property type="project" value="UniProtKB-KW"/>
</dbReference>
<dbReference type="FunFam" id="3.40.850.10:FF:000035">
    <property type="entry name" value="Kinesin-like protein KIF11"/>
    <property type="match status" value="1"/>
</dbReference>
<dbReference type="AlphaFoldDB" id="A0A1I8NCE9"/>
<sequence length="1069" mass="122059">MKLKGNMNTSAQNQSQSQPPRKTNEHIQVYVRVRPLNRREKCIHSTEIVEVVSHKEIVARHSLESKLTKKFTFDRTFGPESKQVDVYAAVVGPLIEEVLSGYNCTVFAYGQTGTGKTHTMVGNECAELKSSWEDDSDIGIIPRALCHLFDELRMMELEFSMRISYLELYNEELFDLLSTDDSTKIRIFDDSTKKGSVIIQGLEEIPVHSKDDVYKLLEKGKERRRTASTLMNAQSSRSHTVFSIVVHIKENGIDGEEMLKIGKLNLVDLAGSENVSKAGNEKGVRVRETVNINQSLLTLGRVITALVERTPHIPYRESKLTRLLQESLGGRTKTSIIATISPGHKDIEETLSTLEYAHRAKNIQNKPEVNQKLTKKTVLKEYTEEIDKLKRDLMAARDKNGVYLATETYNEMTLKMDSQTRELNEKVHLLKALKDELASKEKIFNEVSLNLIEKTAELQQKDNRLRSTKGELIETKKVLKNTKRRYKEKKVLLESHAKTEEVLKDQATQILEVADIATKDTEALHETIDRRKDVDVKIQTACERFTERMNENFDQMDETLKQYEGKQISLTRCMDEELTKTSSVQSKLIDATSEQIKSIKQILDSYETSMSSMTENLCSTLTNTGQQQNTSIINFLKQLKEKELQFKTQIKENLEAIECTNEQQQIALSGMRDSIKEKLEESNTKLQQHTKRIQTEMDAIKQKTLENSQELQKISTNLTEQRTLVEEEQKLLEDFQNKMQELHKKHTACSNNINTNVETLEKAQQFVTTQLEGSSKLQQVFLEKNAKALENNCLLVDKLRDQIELHIDQNVAKCSTLTIQLDNKVQETSKALESQIVIADQHYTQTTETLKVYGPQVKRICSERREQHNGKTDLILNSLQNHVKQTVENVSIIKGFNCSLQQKLKDYSKVYKEQMQSCAQDVEIFRKSEIKTYTATGATPSKKDFKYPRVLAATSPHSNIVKRFRQENDWSDLDMTIPLDEESETDIENSISDTETILNSTPVETEIVPPKRNSYVTQRKSDRNSNLLKVPPQSNSRSGSPAGSISPRKGSSRTNSPAYLKQNKENITT</sequence>
<evidence type="ECO:0000256" key="1">
    <source>
        <dbReference type="ARBA" id="ARBA00004647"/>
    </source>
</evidence>
<evidence type="ECO:0000256" key="7">
    <source>
        <dbReference type="ARBA" id="ARBA00022776"/>
    </source>
</evidence>
<dbReference type="eggNOG" id="KOG0243">
    <property type="taxonomic scope" value="Eukaryota"/>
</dbReference>
<proteinExistence type="inferred from homology"/>
<evidence type="ECO:0000256" key="13">
    <source>
        <dbReference type="ARBA" id="ARBA00034704"/>
    </source>
</evidence>
<feature type="binding site" evidence="14">
    <location>
        <begin position="110"/>
        <end position="117"/>
    </location>
    <ligand>
        <name>ATP</name>
        <dbReference type="ChEBI" id="CHEBI:30616"/>
    </ligand>
</feature>
<dbReference type="PANTHER" id="PTHR47970:SF12">
    <property type="entry name" value="KINESIN FAMILY MEMBER 11"/>
    <property type="match status" value="1"/>
</dbReference>
<keyword evidence="5" id="KW-0493">Microtubule</keyword>
<dbReference type="SMART" id="SM00129">
    <property type="entry name" value="KISc"/>
    <property type="match status" value="1"/>
</dbReference>
<dbReference type="GO" id="GO:0007018">
    <property type="term" value="P:microtubule-based movement"/>
    <property type="evidence" value="ECO:0007669"/>
    <property type="project" value="InterPro"/>
</dbReference>
<keyword evidence="8 14" id="KW-0067">ATP-binding</keyword>
<dbReference type="KEGG" id="mde:101893998"/>
<dbReference type="PROSITE" id="PS50067">
    <property type="entry name" value="KINESIN_MOTOR_2"/>
    <property type="match status" value="1"/>
</dbReference>
<evidence type="ECO:0000256" key="3">
    <source>
        <dbReference type="ARBA" id="ARBA00022553"/>
    </source>
</evidence>
<dbReference type="PANTHER" id="PTHR47970">
    <property type="entry name" value="KINESIN-LIKE PROTEIN KIF11"/>
    <property type="match status" value="1"/>
</dbReference>
<keyword evidence="2" id="KW-0963">Cytoplasm</keyword>
<dbReference type="GO" id="GO:0072686">
    <property type="term" value="C:mitotic spindle"/>
    <property type="evidence" value="ECO:0007669"/>
    <property type="project" value="TreeGrafter"/>
</dbReference>
<gene>
    <name evidence="18" type="primary">101893998</name>
</gene>
<dbReference type="PROSITE" id="PS00411">
    <property type="entry name" value="KINESIN_MOTOR_1"/>
    <property type="match status" value="1"/>
</dbReference>
<accession>A0A1I8NCE9</accession>
<keyword evidence="10 14" id="KW-0505">Motor protein</keyword>